<proteinExistence type="inferred from homology"/>
<dbReference type="InterPro" id="IPR038552">
    <property type="entry name" value="Tim21_IMS_sf"/>
</dbReference>
<dbReference type="KEGG" id="dvv:114324618"/>
<dbReference type="PANTHER" id="PTHR13032:SF6">
    <property type="entry name" value="MITOCHONDRIAL IMPORT INNER MEMBRANE TRANSLOCASE SUBUNIT TIM21"/>
    <property type="match status" value="1"/>
</dbReference>
<dbReference type="AlphaFoldDB" id="A0A6P7EZ65"/>
<reference evidence="11" key="1">
    <citation type="submission" date="2025-04" db="UniProtKB">
        <authorList>
            <consortium name="RefSeq"/>
        </authorList>
    </citation>
    <scope>IDENTIFICATION</scope>
    <source>
        <tissue evidence="11">Whole insect</tissue>
    </source>
</reference>
<keyword evidence="8" id="KW-0813">Transport</keyword>
<evidence type="ECO:0000256" key="4">
    <source>
        <dbReference type="ARBA" id="ARBA00022946"/>
    </source>
</evidence>
<dbReference type="Gene3D" id="3.10.450.320">
    <property type="entry name" value="Mitochondrial import inner membrane translocase subunit Tim21"/>
    <property type="match status" value="1"/>
</dbReference>
<organism evidence="11">
    <name type="scientific">Diabrotica virgifera virgifera</name>
    <name type="common">western corn rootworm</name>
    <dbReference type="NCBI Taxonomy" id="50390"/>
    <lineage>
        <taxon>Eukaryota</taxon>
        <taxon>Metazoa</taxon>
        <taxon>Ecdysozoa</taxon>
        <taxon>Arthropoda</taxon>
        <taxon>Hexapoda</taxon>
        <taxon>Insecta</taxon>
        <taxon>Pterygota</taxon>
        <taxon>Neoptera</taxon>
        <taxon>Endopterygota</taxon>
        <taxon>Coleoptera</taxon>
        <taxon>Polyphaga</taxon>
        <taxon>Cucujiformia</taxon>
        <taxon>Chrysomeloidea</taxon>
        <taxon>Chrysomelidae</taxon>
        <taxon>Galerucinae</taxon>
        <taxon>Diabroticina</taxon>
        <taxon>Diabroticites</taxon>
        <taxon>Diabrotica</taxon>
    </lineage>
</organism>
<keyword evidence="6 8" id="KW-0496">Mitochondrion</keyword>
<dbReference type="Pfam" id="PF08294">
    <property type="entry name" value="TIM21"/>
    <property type="match status" value="1"/>
</dbReference>
<comment type="subunit">
    <text evidence="8">Component of the TIM23 complex.</text>
</comment>
<keyword evidence="3 8" id="KW-0812">Transmembrane</keyword>
<keyword evidence="7 8" id="KW-0472">Membrane</keyword>
<comment type="function">
    <text evidence="8">Essential component of the TIM23 complex, a complex that mediates the translocation of transit peptide-containing proteins across the mitochondrial inner membrane.</text>
</comment>
<dbReference type="FunCoup" id="A0A6P7EZ65">
    <property type="interactions" value="1148"/>
</dbReference>
<reference evidence="9" key="2">
    <citation type="submission" date="2025-05" db="UniProtKB">
        <authorList>
            <consortium name="EnsemblMetazoa"/>
        </authorList>
    </citation>
    <scope>IDENTIFICATION</scope>
</reference>
<keyword evidence="4" id="KW-0809">Transit peptide</keyword>
<evidence type="ECO:0000313" key="11">
    <source>
        <dbReference type="RefSeq" id="XP_028128286.1"/>
    </source>
</evidence>
<comment type="similarity">
    <text evidence="2 8">Belongs to the TIM21 family.</text>
</comment>
<dbReference type="RefSeq" id="XP_028128286.1">
    <property type="nucleotide sequence ID" value="XM_028272485.1"/>
</dbReference>
<dbReference type="InterPro" id="IPR013261">
    <property type="entry name" value="Tim21"/>
</dbReference>
<evidence type="ECO:0000313" key="9">
    <source>
        <dbReference type="EnsemblMetazoa" id="XP_028128286.1"/>
    </source>
</evidence>
<keyword evidence="8" id="KW-0999">Mitochondrion inner membrane</keyword>
<protein>
    <recommendedName>
        <fullName evidence="8">Mitochondrial import inner membrane translocase subunit Tim21</fullName>
    </recommendedName>
</protein>
<sequence>MLPVRIVQPMLARNYKTIYKVHPLVYYLSSKRHQSTKQKEKSLAASTRGDLDTNVKPLGEKVKETTKTVSYLGIIAFGLVVTGSLFYAVFNELFSSKSPNNIYSKAVKKCLADHRVEDKLGLPITAYGEQTRRGRRQHVSHVAYTGRDGRKHLRMKFHLKGSFHSGTVQLDMAENDAGDYEYRYIYLEVDDLLNNVIVIEDNRHNLPSIGKSQSFEELSL</sequence>
<evidence type="ECO:0000313" key="10">
    <source>
        <dbReference type="Proteomes" id="UP001652700"/>
    </source>
</evidence>
<keyword evidence="5 8" id="KW-1133">Transmembrane helix</keyword>
<evidence type="ECO:0000256" key="8">
    <source>
        <dbReference type="RuleBase" id="RU367142"/>
    </source>
</evidence>
<evidence type="ECO:0000256" key="7">
    <source>
        <dbReference type="ARBA" id="ARBA00023136"/>
    </source>
</evidence>
<comment type="subcellular location">
    <subcellularLocation>
        <location evidence="8">Mitochondrion inner membrane</location>
        <topology evidence="8">Single-pass membrane protein</topology>
    </subcellularLocation>
    <subcellularLocation>
        <location evidence="1">Mitochondrion membrane</location>
        <topology evidence="1">Single-pass membrane protein</topology>
    </subcellularLocation>
</comment>
<accession>A0A6P7EZ65</accession>
<name>A0A6P7EZ65_DIAVI</name>
<keyword evidence="8" id="KW-0811">Translocation</keyword>
<dbReference type="PANTHER" id="PTHR13032">
    <property type="entry name" value="MITOCHONDRIAL IMPORT INNER MEMBRANE TRANSLOCASE SUBUNIT TIM21"/>
    <property type="match status" value="1"/>
</dbReference>
<keyword evidence="8" id="KW-0653">Protein transport</keyword>
<dbReference type="OrthoDB" id="436405at2759"/>
<evidence type="ECO:0000256" key="2">
    <source>
        <dbReference type="ARBA" id="ARBA00010867"/>
    </source>
</evidence>
<dbReference type="GO" id="GO:0005744">
    <property type="term" value="C:TIM23 mitochondrial import inner membrane translocase complex"/>
    <property type="evidence" value="ECO:0007669"/>
    <property type="project" value="UniProtKB-UniRule"/>
</dbReference>
<evidence type="ECO:0000256" key="6">
    <source>
        <dbReference type="ARBA" id="ARBA00023128"/>
    </source>
</evidence>
<evidence type="ECO:0000256" key="3">
    <source>
        <dbReference type="ARBA" id="ARBA00022692"/>
    </source>
</evidence>
<gene>
    <name evidence="11" type="primary">LOC114324618</name>
</gene>
<dbReference type="InParanoid" id="A0A6P7EZ65"/>
<feature type="transmembrane region" description="Helical" evidence="8">
    <location>
        <begin position="69"/>
        <end position="90"/>
    </location>
</feature>
<evidence type="ECO:0000256" key="1">
    <source>
        <dbReference type="ARBA" id="ARBA00004304"/>
    </source>
</evidence>
<dbReference type="EnsemblMetazoa" id="XM_028272485.2">
    <property type="protein sequence ID" value="XP_028128286.1"/>
    <property type="gene ID" value="LOC114324618"/>
</dbReference>
<dbReference type="GO" id="GO:0030150">
    <property type="term" value="P:protein import into mitochondrial matrix"/>
    <property type="evidence" value="ECO:0007669"/>
    <property type="project" value="UniProtKB-UniRule"/>
</dbReference>
<evidence type="ECO:0000256" key="5">
    <source>
        <dbReference type="ARBA" id="ARBA00022989"/>
    </source>
</evidence>
<keyword evidence="10" id="KW-1185">Reference proteome</keyword>
<dbReference type="GeneID" id="114324618"/>
<dbReference type="Proteomes" id="UP001652700">
    <property type="component" value="Unplaced"/>
</dbReference>